<dbReference type="GO" id="GO:0005847">
    <property type="term" value="C:mRNA cleavage and polyadenylation specificity factor complex"/>
    <property type="evidence" value="ECO:0007669"/>
    <property type="project" value="InterPro"/>
</dbReference>
<dbReference type="InterPro" id="IPR036866">
    <property type="entry name" value="RibonucZ/Hydroxyglut_hydro"/>
</dbReference>
<dbReference type="InterPro" id="IPR027075">
    <property type="entry name" value="CPSF2"/>
</dbReference>
<gene>
    <name evidence="7" type="ORF">N0V93_008279</name>
</gene>
<proteinExistence type="inferred from homology"/>
<feature type="region of interest" description="Disordered" evidence="5">
    <location>
        <begin position="522"/>
        <end position="542"/>
    </location>
</feature>
<dbReference type="Pfam" id="PF10996">
    <property type="entry name" value="Beta-Casp"/>
    <property type="match status" value="1"/>
</dbReference>
<dbReference type="InterPro" id="IPR025069">
    <property type="entry name" value="Cpsf2_C"/>
</dbReference>
<dbReference type="Pfam" id="PF13299">
    <property type="entry name" value="CPSF100_C"/>
    <property type="match status" value="1"/>
</dbReference>
<protein>
    <recommendedName>
        <fullName evidence="4">Cleavage and polyadenylation specificity factor subunit 2</fullName>
    </recommendedName>
    <alternativeName>
        <fullName evidence="4">Cleavage and polyadenylation specificity factor 100 kDa subunit</fullName>
    </alternativeName>
</protein>
<keyword evidence="3 4" id="KW-0539">Nucleus</keyword>
<feature type="region of interest" description="Disordered" evidence="5">
    <location>
        <begin position="827"/>
        <end position="848"/>
    </location>
</feature>
<evidence type="ECO:0000256" key="1">
    <source>
        <dbReference type="ARBA" id="ARBA00004123"/>
    </source>
</evidence>
<feature type="compositionally biased region" description="Acidic residues" evidence="5">
    <location>
        <begin position="679"/>
        <end position="694"/>
    </location>
</feature>
<dbReference type="PANTHER" id="PTHR45922">
    <property type="entry name" value="CLEAVAGE AND POLYADENYLATION SPECIFICITY FACTOR SUBUNIT 2"/>
    <property type="match status" value="1"/>
</dbReference>
<dbReference type="Pfam" id="PF07521">
    <property type="entry name" value="RMMBL"/>
    <property type="match status" value="1"/>
</dbReference>
<keyword evidence="2 4" id="KW-0507">mRNA processing</keyword>
<dbReference type="Gene3D" id="3.60.15.10">
    <property type="entry name" value="Ribonuclease Z/Hydroxyacylglutathione hydrolase-like"/>
    <property type="match status" value="1"/>
</dbReference>
<comment type="caution">
    <text evidence="7">The sequence shown here is derived from an EMBL/GenBank/DDBJ whole genome shotgun (WGS) entry which is preliminary data.</text>
</comment>
<dbReference type="PANTHER" id="PTHR45922:SF1">
    <property type="entry name" value="CLEAVAGE AND POLYADENYLATION SPECIFICITY FACTOR SUBUNIT 2"/>
    <property type="match status" value="1"/>
</dbReference>
<dbReference type="InterPro" id="IPR011108">
    <property type="entry name" value="RMMBL"/>
</dbReference>
<sequence length="978" mass="106945">MFTFCSLQGALSDSTASQSLLELDGGVKVLIDVGWDETFDVGKLKELEKQVPTISLILLTHATVSHIGAYAHCCKNFPQFTRIPVYATRPVIDLGRTLTQDLYASSPAAATAIDHDQLADTLYAYTQTVSRDSNFLRQAPTSEEIARYFSLIQPLKYSQPHHPLPSPFSPPLNGLTVTAYNAGHTLGGTIWHIQHGLESIVYAVDWNQARENVFAGAAWLGGGHGGAQVIEQLRKPTALVCSSRMPTALPRSKRDEQLLDNIRACVAKGGTVLIPVDSSARVLELSYLMEHAWRTEAAQGSGASKPLNDAHLYLFARNISSTLRHARSMFEWMDENIVREFEAVADSMRNVNPDNKRGKGAGPFDFKHVKLLEKKTQVDRLLLRSREENWTKGMVILASDRSLEWGFSKDVLKQIAQDPKNLVILTEKPSLSSQAAPSISRKLWEWWQERRDGVAVEQLENGESLEQVHSGGREIEIVEATKQPLAGDEVAIYQQWLATQRQLQATLPSGSGAALEGVDVVDDASSESSTDSDVSGNEQQGRALNISTTMAQANRKKVVLKDEDLGINVLVKKKGVHDFDVRDKKGRERIFPVPIRKRRIDDFGDIIRPEEFLKAEEREDVGQEPGALKHEHDEGLGKKRKWGDIGKKPNASNKRTQINKNVDDDVAMSNPSDASQADGDQDDVEEEEEEEEEPSMGPSKLVTTKENITVNLRIAFVDFSGLHDKRSVEMLIPLIAPRKLILVSGNEEETMALADDCKKLLGATATEEGSSATTDVYTPAVGVSIDASVDTNAWVVKLADPLVRRLKWQNVRGLNVVALTARLLGTEGDADTHPHLPSYPAEEESASKRLKTEVASSEEATADDESKDLAVATIVPTLDVLPTTMASASRSVAQPLHVGDLRLADLRRAMQTSGHTAEFRGEGTLLVDGSVAVRKTAAGRIEVESIGLPSLGAGAVTGGTFWAVRRMIYDGLAVVAGA</sequence>
<dbReference type="EMBL" id="JAPEVB010000005">
    <property type="protein sequence ID" value="KAJ4387681.1"/>
    <property type="molecule type" value="Genomic_DNA"/>
</dbReference>
<dbReference type="InterPro" id="IPR035639">
    <property type="entry name" value="CPSF2_MBL"/>
</dbReference>
<comment type="subcellular location">
    <subcellularLocation>
        <location evidence="1 4">Nucleus</location>
    </subcellularLocation>
</comment>
<dbReference type="SUPFAM" id="SSF56281">
    <property type="entry name" value="Metallo-hydrolase/oxidoreductase"/>
    <property type="match status" value="1"/>
</dbReference>
<dbReference type="Pfam" id="PF16661">
    <property type="entry name" value="Lactamase_B_6"/>
    <property type="match status" value="1"/>
</dbReference>
<evidence type="ECO:0000259" key="6">
    <source>
        <dbReference type="SMART" id="SM01027"/>
    </source>
</evidence>
<dbReference type="GO" id="GO:0006397">
    <property type="term" value="P:mRNA processing"/>
    <property type="evidence" value="ECO:0007669"/>
    <property type="project" value="UniProtKB-KW"/>
</dbReference>
<evidence type="ECO:0000313" key="8">
    <source>
        <dbReference type="Proteomes" id="UP001140453"/>
    </source>
</evidence>
<organism evidence="7 8">
    <name type="scientific">Gnomoniopsis smithogilvyi</name>
    <dbReference type="NCBI Taxonomy" id="1191159"/>
    <lineage>
        <taxon>Eukaryota</taxon>
        <taxon>Fungi</taxon>
        <taxon>Dikarya</taxon>
        <taxon>Ascomycota</taxon>
        <taxon>Pezizomycotina</taxon>
        <taxon>Sordariomycetes</taxon>
        <taxon>Sordariomycetidae</taxon>
        <taxon>Diaporthales</taxon>
        <taxon>Gnomoniaceae</taxon>
        <taxon>Gnomoniopsis</taxon>
    </lineage>
</organism>
<dbReference type="AlphaFoldDB" id="A0A9W8YMW3"/>
<comment type="similarity">
    <text evidence="4">Belongs to the metallo-beta-lactamase superfamily. RNA-metabolizing metallo-beta-lactamase-like family. CPSF2/YSH1 subfamily.</text>
</comment>
<feature type="domain" description="Beta-Casp" evidence="6">
    <location>
        <begin position="282"/>
        <end position="443"/>
    </location>
</feature>
<evidence type="ECO:0000256" key="5">
    <source>
        <dbReference type="SAM" id="MobiDB-lite"/>
    </source>
</evidence>
<evidence type="ECO:0000256" key="4">
    <source>
        <dbReference type="RuleBase" id="RU365006"/>
    </source>
</evidence>
<keyword evidence="8" id="KW-1185">Reference proteome</keyword>
<feature type="region of interest" description="Disordered" evidence="5">
    <location>
        <begin position="616"/>
        <end position="702"/>
    </location>
</feature>
<feature type="compositionally biased region" description="Low complexity" evidence="5">
    <location>
        <begin position="526"/>
        <end position="535"/>
    </location>
</feature>
<feature type="compositionally biased region" description="Basic and acidic residues" evidence="5">
    <location>
        <begin position="616"/>
        <end position="647"/>
    </location>
</feature>
<dbReference type="CDD" id="cd16293">
    <property type="entry name" value="CPSF2-like_MBL-fold"/>
    <property type="match status" value="1"/>
</dbReference>
<dbReference type="SMART" id="SM01027">
    <property type="entry name" value="Beta-Casp"/>
    <property type="match status" value="1"/>
</dbReference>
<dbReference type="Gene3D" id="3.40.50.10890">
    <property type="match status" value="1"/>
</dbReference>
<dbReference type="InterPro" id="IPR022712">
    <property type="entry name" value="Beta_Casp"/>
</dbReference>
<keyword evidence="4" id="KW-0694">RNA-binding</keyword>
<evidence type="ECO:0000256" key="3">
    <source>
        <dbReference type="ARBA" id="ARBA00023242"/>
    </source>
</evidence>
<evidence type="ECO:0000256" key="2">
    <source>
        <dbReference type="ARBA" id="ARBA00022664"/>
    </source>
</evidence>
<feature type="compositionally biased region" description="Polar residues" evidence="5">
    <location>
        <begin position="650"/>
        <end position="660"/>
    </location>
</feature>
<dbReference type="OrthoDB" id="64353at2759"/>
<accession>A0A9W8YMW3</accession>
<dbReference type="GO" id="GO:0003723">
    <property type="term" value="F:RNA binding"/>
    <property type="evidence" value="ECO:0007669"/>
    <property type="project" value="UniProtKB-KW"/>
</dbReference>
<dbReference type="InterPro" id="IPR001279">
    <property type="entry name" value="Metallo-B-lactamas"/>
</dbReference>
<name>A0A9W8YMW3_9PEZI</name>
<reference evidence="7" key="1">
    <citation type="submission" date="2022-10" db="EMBL/GenBank/DDBJ databases">
        <title>Tapping the CABI collections for fungal endophytes: first genome assemblies for Collariella, Neodidymelliopsis, Ascochyta clinopodiicola, Didymella pomorum, Didymosphaeria variabile, Neocosmospora piperis and Neocucurbitaria cava.</title>
        <authorList>
            <person name="Hill R."/>
        </authorList>
    </citation>
    <scope>NUCLEOTIDE SEQUENCE</scope>
    <source>
        <strain evidence="7">IMI 355082</strain>
    </source>
</reference>
<evidence type="ECO:0000313" key="7">
    <source>
        <dbReference type="EMBL" id="KAJ4387681.1"/>
    </source>
</evidence>
<dbReference type="Proteomes" id="UP001140453">
    <property type="component" value="Unassembled WGS sequence"/>
</dbReference>